<dbReference type="InterPro" id="IPR029052">
    <property type="entry name" value="Metallo-depent_PP-like"/>
</dbReference>
<comment type="caution">
    <text evidence="3">The sequence shown here is derived from an EMBL/GenBank/DDBJ whole genome shotgun (WGS) entry which is preliminary data.</text>
</comment>
<accession>A0A3R7ML48</accession>
<dbReference type="PANTHER" id="PTHR10340">
    <property type="entry name" value="SPHINGOMYELIN PHOSPHODIESTERASE"/>
    <property type="match status" value="1"/>
</dbReference>
<gene>
    <name evidence="3" type="ORF">C7M84_022295</name>
</gene>
<proteinExistence type="predicted"/>
<dbReference type="EMBL" id="QCYY01000531">
    <property type="protein sequence ID" value="ROT84535.1"/>
    <property type="molecule type" value="Genomic_DNA"/>
</dbReference>
<sequence length="134" mass="14690">MFFGHTHGDSWQILYDPEDYVRPVAAAFISPSATTGSHRNPSFRVYTVDGGYSGATWTVMDAQTYNMNMTTANLEGGVPEYTLRYEAQDSYDLRSLTPASLDLLFACMNGGDAWNFPGSREAPVGDGSVANDRE</sequence>
<evidence type="ECO:0000313" key="4">
    <source>
        <dbReference type="Proteomes" id="UP000283509"/>
    </source>
</evidence>
<dbReference type="AlphaFoldDB" id="A0A3R7ML48"/>
<keyword evidence="4" id="KW-1185">Reference proteome</keyword>
<dbReference type="GO" id="GO:0005764">
    <property type="term" value="C:lysosome"/>
    <property type="evidence" value="ECO:0007669"/>
    <property type="project" value="TreeGrafter"/>
</dbReference>
<dbReference type="SUPFAM" id="SSF56300">
    <property type="entry name" value="Metallo-dependent phosphatases"/>
    <property type="match status" value="1"/>
</dbReference>
<keyword evidence="2" id="KW-0325">Glycoprotein</keyword>
<dbReference type="GO" id="GO:0046513">
    <property type="term" value="P:ceramide biosynthetic process"/>
    <property type="evidence" value="ECO:0007669"/>
    <property type="project" value="TreeGrafter"/>
</dbReference>
<name>A0A3R7ML48_PENVA</name>
<dbReference type="GO" id="GO:0061750">
    <property type="term" value="F:acid sphingomyelin phosphodiesterase activity"/>
    <property type="evidence" value="ECO:0007669"/>
    <property type="project" value="TreeGrafter"/>
</dbReference>
<evidence type="ECO:0000313" key="3">
    <source>
        <dbReference type="EMBL" id="ROT84535.1"/>
    </source>
</evidence>
<keyword evidence="1" id="KW-0378">Hydrolase</keyword>
<dbReference type="GO" id="GO:0006685">
    <property type="term" value="P:sphingomyelin catabolic process"/>
    <property type="evidence" value="ECO:0007669"/>
    <property type="project" value="TreeGrafter"/>
</dbReference>
<dbReference type="PANTHER" id="PTHR10340:SF34">
    <property type="entry name" value="SPHINGOMYELIN PHOSPHODIESTERASE"/>
    <property type="match status" value="1"/>
</dbReference>
<reference evidence="3 4" key="1">
    <citation type="submission" date="2018-04" db="EMBL/GenBank/DDBJ databases">
        <authorList>
            <person name="Zhang X."/>
            <person name="Yuan J."/>
            <person name="Li F."/>
            <person name="Xiang J."/>
        </authorList>
    </citation>
    <scope>NUCLEOTIDE SEQUENCE [LARGE SCALE GENOMIC DNA]</scope>
    <source>
        <tissue evidence="3">Muscle</tissue>
    </source>
</reference>
<reference evidence="3 4" key="2">
    <citation type="submission" date="2019-01" db="EMBL/GenBank/DDBJ databases">
        <title>The decoding of complex shrimp genome reveals the adaptation for benthos swimmer, frequently molting mechanism and breeding impact on genome.</title>
        <authorList>
            <person name="Sun Y."/>
            <person name="Gao Y."/>
            <person name="Yu Y."/>
        </authorList>
    </citation>
    <scope>NUCLEOTIDE SEQUENCE [LARGE SCALE GENOMIC DNA]</scope>
    <source>
        <tissue evidence="3">Muscle</tissue>
    </source>
</reference>
<evidence type="ECO:0008006" key="5">
    <source>
        <dbReference type="Google" id="ProtNLM"/>
    </source>
</evidence>
<protein>
    <recommendedName>
        <fullName evidence="5">Sphingomyelin phosphodiesterase</fullName>
    </recommendedName>
</protein>
<dbReference type="OrthoDB" id="6409944at2759"/>
<evidence type="ECO:0000256" key="1">
    <source>
        <dbReference type="ARBA" id="ARBA00022801"/>
    </source>
</evidence>
<dbReference type="Proteomes" id="UP000283509">
    <property type="component" value="Unassembled WGS sequence"/>
</dbReference>
<dbReference type="GO" id="GO:0016020">
    <property type="term" value="C:membrane"/>
    <property type="evidence" value="ECO:0007669"/>
    <property type="project" value="GOC"/>
</dbReference>
<organism evidence="3 4">
    <name type="scientific">Penaeus vannamei</name>
    <name type="common">Whiteleg shrimp</name>
    <name type="synonym">Litopenaeus vannamei</name>
    <dbReference type="NCBI Taxonomy" id="6689"/>
    <lineage>
        <taxon>Eukaryota</taxon>
        <taxon>Metazoa</taxon>
        <taxon>Ecdysozoa</taxon>
        <taxon>Arthropoda</taxon>
        <taxon>Crustacea</taxon>
        <taxon>Multicrustacea</taxon>
        <taxon>Malacostraca</taxon>
        <taxon>Eumalacostraca</taxon>
        <taxon>Eucarida</taxon>
        <taxon>Decapoda</taxon>
        <taxon>Dendrobranchiata</taxon>
        <taxon>Penaeoidea</taxon>
        <taxon>Penaeidae</taxon>
        <taxon>Penaeus</taxon>
    </lineage>
</organism>
<dbReference type="GO" id="GO:0005615">
    <property type="term" value="C:extracellular space"/>
    <property type="evidence" value="ECO:0007669"/>
    <property type="project" value="TreeGrafter"/>
</dbReference>
<evidence type="ECO:0000256" key="2">
    <source>
        <dbReference type="ARBA" id="ARBA00023180"/>
    </source>
</evidence>